<accession>A0A1L9AXG5</accession>
<dbReference type="Proteomes" id="UP000182229">
    <property type="component" value="Unassembled WGS sequence"/>
</dbReference>
<organism evidence="1 2">
    <name type="scientific">Cystobacter ferrugineus</name>
    <dbReference type="NCBI Taxonomy" id="83449"/>
    <lineage>
        <taxon>Bacteria</taxon>
        <taxon>Pseudomonadati</taxon>
        <taxon>Myxococcota</taxon>
        <taxon>Myxococcia</taxon>
        <taxon>Myxococcales</taxon>
        <taxon>Cystobacterineae</taxon>
        <taxon>Archangiaceae</taxon>
        <taxon>Cystobacter</taxon>
    </lineage>
</organism>
<dbReference type="OrthoDB" id="9772295at2"/>
<evidence type="ECO:0000313" key="1">
    <source>
        <dbReference type="EMBL" id="OJH34676.1"/>
    </source>
</evidence>
<gene>
    <name evidence="1" type="ORF">BON30_41675</name>
</gene>
<dbReference type="EMBL" id="MPIN01000017">
    <property type="protein sequence ID" value="OJH34676.1"/>
    <property type="molecule type" value="Genomic_DNA"/>
</dbReference>
<dbReference type="Pfam" id="PF08811">
    <property type="entry name" value="DUF1800"/>
    <property type="match status" value="1"/>
</dbReference>
<keyword evidence="2" id="KW-1185">Reference proteome</keyword>
<protein>
    <recommendedName>
        <fullName evidence="3">DUF1800 domain-containing protein</fullName>
    </recommendedName>
</protein>
<proteinExistence type="predicted"/>
<dbReference type="AlphaFoldDB" id="A0A1L9AXG5"/>
<reference evidence="1 2" key="2">
    <citation type="submission" date="2016-12" db="EMBL/GenBank/DDBJ databases">
        <title>Draft Genome Sequence of Cystobacter ferrugineus Strain Cbfe23.</title>
        <authorList>
            <person name="Akbar S."/>
            <person name="Dowd S.E."/>
            <person name="Stevens D.C."/>
        </authorList>
    </citation>
    <scope>NUCLEOTIDE SEQUENCE [LARGE SCALE GENOMIC DNA]</scope>
    <source>
        <strain evidence="1 2">Cbfe23</strain>
    </source>
</reference>
<name>A0A1L9AXG5_9BACT</name>
<evidence type="ECO:0000313" key="2">
    <source>
        <dbReference type="Proteomes" id="UP000182229"/>
    </source>
</evidence>
<dbReference type="InterPro" id="IPR014917">
    <property type="entry name" value="DUF1800"/>
</dbReference>
<dbReference type="STRING" id="83449.BON30_41675"/>
<dbReference type="RefSeq" id="WP_071904158.1">
    <property type="nucleotide sequence ID" value="NZ_MPIN01000017.1"/>
</dbReference>
<reference evidence="2" key="1">
    <citation type="submission" date="2016-11" db="EMBL/GenBank/DDBJ databases">
        <authorList>
            <person name="Shukria A."/>
            <person name="Stevens D.C."/>
        </authorList>
    </citation>
    <scope>NUCLEOTIDE SEQUENCE [LARGE SCALE GENOMIC DNA]</scope>
    <source>
        <strain evidence="2">Cbfe23</strain>
    </source>
</reference>
<evidence type="ECO:0008006" key="3">
    <source>
        <dbReference type="Google" id="ProtNLM"/>
    </source>
</evidence>
<comment type="caution">
    <text evidence="1">The sequence shown here is derived from an EMBL/GenBank/DDBJ whole genome shotgun (WGS) entry which is preliminary data.</text>
</comment>
<sequence length="555" mass="59655">MIRRTAALTLALCATGCAPEEAPPGENPVDGLQQVEQAESLAEPSEANAIRFLEQATFGPRLANGVSPQPIDSVEHVVDVGITKAITEQLSAPRYTYDGTTTSKDLGSQFFYNAIMGKDQLRQRVAFALSQILVVSQNGIGDIQATPESEPKVALAGYLNLLSTNAFGNYRTLLEGITRDPAMGNYLDMVNNRAFDTAGKAIEPNENYAREMLQLFTLGLYKLNEDGTQKLDANGVPLPAYTEAQVQAFSRALSGWTFAGATGCPTKGRSNPANYTQPMVGCDVNHDSGSQTLLRGAVTTAGAGAAVHLKEALDNVFADPNLPPFICKQLIQHLVTSNPSPAYVSRVVAVFKNNGSGVRGDLGAVVRKILEDTEARGPQPPLSLYANFGRLRPPALFITSTIRWLNGTLEQTADKNPGGKLNSWSKSLGQDVPRPSSVFSYYPPNALAPGGNGLLGPEFSILDTATATARANFVHDLLFSSTAATNGILLDYGSLPADPSDLVYWLGRYWLHDAMSSNLQLAVYNAIIDPRAGSTRRQKLALYLTSLSPEYQIQR</sequence>